<comment type="catalytic activity">
    <reaction evidence="13">
        <text>N(4)-(alpha-D-Glc-(1-&gt;2)-alpha-D-Glc-(1-&gt;3)-alpha-D-Glc-(1-&gt;3)-alpha-D-Man-(1-&gt;2)-alpha-D-Man-(1-&gt;2)-alpha-D-Man-(1-&gt;3)-[alpha-D-Man-(1-&gt;2)-alpha-D-Man-(1-&gt;3)-[alpha-D-Man-(1-&gt;2)-alpha-D-Man-(1-&gt;6)]-alpha-D-Man-(1-&gt;6)]-beta-D-Man-(1-&gt;4)-beta-D-GlcNAc-(1-&gt;4)-beta-D-GlcNAc)-L-asparaginyl-[protein] + H2O = N(4)-(alpha-D-Glc-(1-&gt;3)-alpha-D-Glc-(1-&gt;3)-alpha-D-Man-(1-&gt;2)-alpha-D-Man-(1-&gt;2)-alpha-D-Man-(1-&gt;3)-[alpha-D-Man-(1-&gt;2)-alpha-D-Man-(1-&gt;3)-[alpha-D-Man-(1-&gt;2)-alpha-D-Man-(1-&gt;6)]-alpha-D-Man-(1-&gt;6)]-beta-D-Man-(1-&gt;4)-beta-D-GlcNAc-(1-&gt;4)-beta-D-GlcNAc)-L-asparaginyl-[protein] + beta-D-glucose</text>
        <dbReference type="Rhea" id="RHEA:55988"/>
        <dbReference type="Rhea" id="RHEA-COMP:12806"/>
        <dbReference type="Rhea" id="RHEA-COMP:14355"/>
        <dbReference type="ChEBI" id="CHEBI:15377"/>
        <dbReference type="ChEBI" id="CHEBI:15903"/>
        <dbReference type="ChEBI" id="CHEBI:59082"/>
        <dbReference type="ChEBI" id="CHEBI:132537"/>
        <dbReference type="EC" id="3.2.1.106"/>
    </reaction>
</comment>
<comment type="similarity">
    <text evidence="3 13">Belongs to the glycosyl hydrolase 63 family.</text>
</comment>
<keyword evidence="10" id="KW-0325">Glycoprotein</keyword>
<evidence type="ECO:0000256" key="7">
    <source>
        <dbReference type="ARBA" id="ARBA00022968"/>
    </source>
</evidence>
<dbReference type="Proteomes" id="UP001152759">
    <property type="component" value="Chromosome 8"/>
</dbReference>
<protein>
    <recommendedName>
        <fullName evidence="12 13">Mannosyl-oligosaccharide glucosidase</fullName>
        <ecNumber evidence="12 13">3.2.1.106</ecNumber>
    </recommendedName>
</protein>
<keyword evidence="7" id="KW-0735">Signal-anchor</keyword>
<dbReference type="Pfam" id="PF16923">
    <property type="entry name" value="Glyco_hydro_63N"/>
    <property type="match status" value="1"/>
</dbReference>
<evidence type="ECO:0000256" key="8">
    <source>
        <dbReference type="ARBA" id="ARBA00022989"/>
    </source>
</evidence>
<evidence type="ECO:0000313" key="17">
    <source>
        <dbReference type="EMBL" id="CAH0394013.1"/>
    </source>
</evidence>
<feature type="domain" description="Glycosyl hydrolase family 63 C-terminal" evidence="15">
    <location>
        <begin position="310"/>
        <end position="797"/>
    </location>
</feature>
<dbReference type="InterPro" id="IPR031631">
    <property type="entry name" value="Glyco_hydro_63N"/>
</dbReference>
<keyword evidence="5 13" id="KW-0378">Hydrolase</keyword>
<evidence type="ECO:0000256" key="12">
    <source>
        <dbReference type="ARBA" id="ARBA00038888"/>
    </source>
</evidence>
<evidence type="ECO:0000256" key="11">
    <source>
        <dbReference type="ARBA" id="ARBA00023295"/>
    </source>
</evidence>
<dbReference type="GO" id="GO:0009311">
    <property type="term" value="P:oligosaccharide metabolic process"/>
    <property type="evidence" value="ECO:0007669"/>
    <property type="project" value="UniProtKB-UniRule"/>
</dbReference>
<keyword evidence="4 13" id="KW-0812">Transmembrane</keyword>
<evidence type="ECO:0000256" key="13">
    <source>
        <dbReference type="RuleBase" id="RU368089"/>
    </source>
</evidence>
<dbReference type="Pfam" id="PF03200">
    <property type="entry name" value="Glyco_hydro_63"/>
    <property type="match status" value="1"/>
</dbReference>
<organism evidence="17 18">
    <name type="scientific">Bemisia tabaci</name>
    <name type="common">Sweetpotato whitefly</name>
    <name type="synonym">Aleurodes tabaci</name>
    <dbReference type="NCBI Taxonomy" id="7038"/>
    <lineage>
        <taxon>Eukaryota</taxon>
        <taxon>Metazoa</taxon>
        <taxon>Ecdysozoa</taxon>
        <taxon>Arthropoda</taxon>
        <taxon>Hexapoda</taxon>
        <taxon>Insecta</taxon>
        <taxon>Pterygota</taxon>
        <taxon>Neoptera</taxon>
        <taxon>Paraneoptera</taxon>
        <taxon>Hemiptera</taxon>
        <taxon>Sternorrhyncha</taxon>
        <taxon>Aleyrodoidea</taxon>
        <taxon>Aleyrodidae</taxon>
        <taxon>Aleyrodinae</taxon>
        <taxon>Bemisia</taxon>
    </lineage>
</organism>
<gene>
    <name evidence="17" type="ORF">BEMITA_LOCUS12359</name>
</gene>
<evidence type="ECO:0000256" key="5">
    <source>
        <dbReference type="ARBA" id="ARBA00022801"/>
    </source>
</evidence>
<keyword evidence="11 13" id="KW-0326">Glycosidase</keyword>
<dbReference type="InterPro" id="IPR031335">
    <property type="entry name" value="Glyco_hydro_63_C"/>
</dbReference>
<feature type="domain" description="Glycosyl hydrolase family 63 N-terminal" evidence="16">
    <location>
        <begin position="78"/>
        <end position="263"/>
    </location>
</feature>
<dbReference type="EMBL" id="OU963869">
    <property type="protein sequence ID" value="CAH0394013.1"/>
    <property type="molecule type" value="Genomic_DNA"/>
</dbReference>
<evidence type="ECO:0000256" key="1">
    <source>
        <dbReference type="ARBA" id="ARBA00004648"/>
    </source>
</evidence>
<dbReference type="FunFam" id="1.50.10.10:FF:000009">
    <property type="entry name" value="mannosyl-oligosaccharide glucosidase"/>
    <property type="match status" value="1"/>
</dbReference>
<dbReference type="KEGG" id="btab:109030234"/>
<keyword evidence="9 13" id="KW-0472">Membrane</keyword>
<dbReference type="GO" id="GO:0006487">
    <property type="term" value="P:protein N-linked glycosylation"/>
    <property type="evidence" value="ECO:0007669"/>
    <property type="project" value="UniProtKB-UniRule"/>
</dbReference>
<comment type="pathway">
    <text evidence="2">Glycan metabolism; N-glycan degradation.</text>
</comment>
<evidence type="ECO:0000256" key="14">
    <source>
        <dbReference type="SAM" id="MobiDB-lite"/>
    </source>
</evidence>
<evidence type="ECO:0000256" key="9">
    <source>
        <dbReference type="ARBA" id="ARBA00023136"/>
    </source>
</evidence>
<dbReference type="AlphaFoldDB" id="A0A9P0F8D3"/>
<dbReference type="InterPro" id="IPR004888">
    <property type="entry name" value="Glycoside_hydrolase_63"/>
</dbReference>
<sequence length="799" mass="91319">MARPKKPLIPTLRPNAKKRQESSTSSISIITILKISLVVGLVSSALWIVYRGYLETRVNTRFDHNKMVVRSGLDVPELYWGSYRGGVYFGMKTREPNSLVTGLMWYFPSLLRAGHKGIRHWCESGDNLDGYSWVAHDGKNFGVQNLNDGSFHIETSFVKRVIGKNGGDWTNRISITAEDKMAQNEQVTFLYYIATEAEGDSIMWTKGKTFGFEGRSEKLGNFNVRLVNISGSIDYVSFLSAKTNGYHELTNTVVESLRLNGNQIVLLGDTLKLENKPNFIVSQITARVPFSFEVIYESLSADSVRTDSLSQEVYTNTLENHKKNFFTKFENKFKLSKKGFTDEEMLFAEAAFSNLLGGVSYFYGASKVQSKYTANPVPYWKAPLYTAVPSRSFFPRGFLWDEGFHGFLIAAWDLDIELDIMSHWLDLMNVEGWIPREQILGKEALSKVPEEFVVQFNTNANPPTFFLTLQFILKHFSESIIINDDRLAAVERLYPRLVRWFDWFNTTQNGAISSSYYWRGRNAETNRELNPKTLSSGLDDYPRASHPTELERHLDLRCWLMISAGVLAEIADLLKKPNDKFLSCFNYLSNNDLLNELHWSNAAKRYADYGLHTDDVALMKPKAPAKATAPPKEAHRVVKSKPVYQFVDSTYGYVTLFPFLSLMLDPESHTLGEILSEFKNPELLWTDFGLRSLSKTSPLYMKRNTEHDPPYWRGPIWIQMNYLALRALSHYSESSGPYASQAKSLYSDLRKNVIGNMFRQFKKTGFIWEQYNDVTGEGQGCRPFNGWSSLVVLMMAEIY</sequence>
<keyword evidence="8 13" id="KW-1133">Transmembrane helix</keyword>
<comment type="subcellular location">
    <subcellularLocation>
        <location evidence="1 13">Endoplasmic reticulum membrane</location>
        <topology evidence="1 13">Single-pass type II membrane protein</topology>
    </subcellularLocation>
</comment>
<dbReference type="GO" id="GO:0004573">
    <property type="term" value="F:Glc3Man9GlcNAc2 oligosaccharide glucosidase activity"/>
    <property type="evidence" value="ECO:0007669"/>
    <property type="project" value="UniProtKB-UniRule"/>
</dbReference>
<dbReference type="InterPro" id="IPR008928">
    <property type="entry name" value="6-hairpin_glycosidase_sf"/>
</dbReference>
<dbReference type="Gene3D" id="1.50.10.10">
    <property type="match status" value="1"/>
</dbReference>
<evidence type="ECO:0000256" key="2">
    <source>
        <dbReference type="ARBA" id="ARBA00004740"/>
    </source>
</evidence>
<dbReference type="Gene3D" id="2.70.98.110">
    <property type="entry name" value="Glycosyl hydrolase family 63, N-terminal domain"/>
    <property type="match status" value="1"/>
</dbReference>
<comment type="function">
    <text evidence="13">Cleaves the distal alpha 1,2-linked glucose residue from the Glc(3)Man(9)GlcNAc(2) oligosaccharide precursor.</text>
</comment>
<evidence type="ECO:0000256" key="4">
    <source>
        <dbReference type="ARBA" id="ARBA00022692"/>
    </source>
</evidence>
<evidence type="ECO:0000256" key="10">
    <source>
        <dbReference type="ARBA" id="ARBA00023180"/>
    </source>
</evidence>
<evidence type="ECO:0000259" key="15">
    <source>
        <dbReference type="Pfam" id="PF03200"/>
    </source>
</evidence>
<dbReference type="GO" id="GO:0005789">
    <property type="term" value="C:endoplasmic reticulum membrane"/>
    <property type="evidence" value="ECO:0007669"/>
    <property type="project" value="UniProtKB-SubCell"/>
</dbReference>
<evidence type="ECO:0000256" key="3">
    <source>
        <dbReference type="ARBA" id="ARBA00010833"/>
    </source>
</evidence>
<reference evidence="17" key="1">
    <citation type="submission" date="2021-12" db="EMBL/GenBank/DDBJ databases">
        <authorList>
            <person name="King R."/>
        </authorList>
    </citation>
    <scope>NUCLEOTIDE SEQUENCE</scope>
</reference>
<dbReference type="PANTHER" id="PTHR10412:SF11">
    <property type="entry name" value="MANNOSYL-OLIGOSACCHARIDE GLUCOSIDASE"/>
    <property type="match status" value="1"/>
</dbReference>
<evidence type="ECO:0000256" key="6">
    <source>
        <dbReference type="ARBA" id="ARBA00022824"/>
    </source>
</evidence>
<dbReference type="PANTHER" id="PTHR10412">
    <property type="entry name" value="MANNOSYL-OLIGOSACCHARIDE GLUCOSIDASE"/>
    <property type="match status" value="1"/>
</dbReference>
<dbReference type="InterPro" id="IPR012341">
    <property type="entry name" value="6hp_glycosidase-like_sf"/>
</dbReference>
<evidence type="ECO:0000259" key="16">
    <source>
        <dbReference type="Pfam" id="PF16923"/>
    </source>
</evidence>
<proteinExistence type="inferred from homology"/>
<accession>A0A9P0F8D3</accession>
<feature type="region of interest" description="Disordered" evidence="14">
    <location>
        <begin position="1"/>
        <end position="20"/>
    </location>
</feature>
<dbReference type="SUPFAM" id="SSF48208">
    <property type="entry name" value="Six-hairpin glycosidases"/>
    <property type="match status" value="1"/>
</dbReference>
<evidence type="ECO:0000313" key="18">
    <source>
        <dbReference type="Proteomes" id="UP001152759"/>
    </source>
</evidence>
<name>A0A9P0F8D3_BEMTA</name>
<keyword evidence="18" id="KW-1185">Reference proteome</keyword>
<dbReference type="EC" id="3.2.1.106" evidence="12 13"/>
<feature type="transmembrane region" description="Helical" evidence="13">
    <location>
        <begin position="27"/>
        <end position="50"/>
    </location>
</feature>
<dbReference type="InterPro" id="IPR038518">
    <property type="entry name" value="Glyco_hydro_63N_sf"/>
</dbReference>
<keyword evidence="6 13" id="KW-0256">Endoplasmic reticulum</keyword>